<evidence type="ECO:0000256" key="12">
    <source>
        <dbReference type="SAM" id="SignalP"/>
    </source>
</evidence>
<keyword evidence="8 14" id="KW-0675">Receptor</keyword>
<protein>
    <submittedName>
        <fullName evidence="14">Outer membrane receptor protein involved in Fe transport</fullName>
    </submittedName>
</protein>
<keyword evidence="7 10" id="KW-0472">Membrane</keyword>
<keyword evidence="15" id="KW-1185">Reference proteome</keyword>
<dbReference type="Pfam" id="PF00593">
    <property type="entry name" value="TonB_dep_Rec_b-barrel"/>
    <property type="match status" value="1"/>
</dbReference>
<evidence type="ECO:0000256" key="10">
    <source>
        <dbReference type="PROSITE-ProRule" id="PRU01360"/>
    </source>
</evidence>
<evidence type="ECO:0000256" key="3">
    <source>
        <dbReference type="ARBA" id="ARBA00022452"/>
    </source>
</evidence>
<dbReference type="PROSITE" id="PS52016">
    <property type="entry name" value="TONB_DEPENDENT_REC_3"/>
    <property type="match status" value="1"/>
</dbReference>
<keyword evidence="2 10" id="KW-0813">Transport</keyword>
<keyword evidence="5 12" id="KW-0732">Signal</keyword>
<keyword evidence="4 10" id="KW-0812">Transmembrane</keyword>
<dbReference type="InterPro" id="IPR000531">
    <property type="entry name" value="Beta-barrel_TonB"/>
</dbReference>
<feature type="domain" description="TonB-dependent receptor-like beta-barrel" evidence="13">
    <location>
        <begin position="197"/>
        <end position="689"/>
    </location>
</feature>
<evidence type="ECO:0000256" key="9">
    <source>
        <dbReference type="ARBA" id="ARBA00023237"/>
    </source>
</evidence>
<evidence type="ECO:0000256" key="1">
    <source>
        <dbReference type="ARBA" id="ARBA00004571"/>
    </source>
</evidence>
<proteinExistence type="inferred from homology"/>
<keyword evidence="6" id="KW-0798">TonB box</keyword>
<evidence type="ECO:0000256" key="8">
    <source>
        <dbReference type="ARBA" id="ARBA00023170"/>
    </source>
</evidence>
<dbReference type="RefSeq" id="WP_179510415.1">
    <property type="nucleotide sequence ID" value="NZ_JACCBY010000008.1"/>
</dbReference>
<name>A0A7Y9FRW1_9SPHN</name>
<dbReference type="PANTHER" id="PTHR30069">
    <property type="entry name" value="TONB-DEPENDENT OUTER MEMBRANE RECEPTOR"/>
    <property type="match status" value="1"/>
</dbReference>
<gene>
    <name evidence="14" type="ORF">HD841_003837</name>
</gene>
<dbReference type="InterPro" id="IPR039426">
    <property type="entry name" value="TonB-dep_rcpt-like"/>
</dbReference>
<dbReference type="Gene3D" id="2.40.170.20">
    <property type="entry name" value="TonB-dependent receptor, beta-barrel domain"/>
    <property type="match status" value="1"/>
</dbReference>
<dbReference type="AlphaFoldDB" id="A0A7Y9FRW1"/>
<dbReference type="SUPFAM" id="SSF56935">
    <property type="entry name" value="Porins"/>
    <property type="match status" value="1"/>
</dbReference>
<sequence length="724" mass="77421">MRPALFLTLSLLPFLAPAVAQAQAAPAPTPTPTPSSASADPSPPAPATANSDIIVTGQRLDAARAHIQPSLGATSYEMTSATIQALPGGENQQFNQILLQLPGVVQDGFGQFHVRDDHNGLQYRINGTILPEGLAVFGQTLSPRLVAKLDLLTGALPAQYGLRSAGIIDITTKSGLFQNGGTVSLYGGSHDTIQPSFTYGGSTGRTNYFVSGDYRHDALGIESVDGRANPVHDDTDQYQGFAYVDHILNDNNRVSFVGGYSNQWFQIPNPVGAQPDGTWSVGGRTAFPSEALDERQLERTGFGQLSVLHDDEPLTVQASVFGRYSSLRYRPDVLGELLFNGQAQAALKQDFTLGAQADAVYHIGSAHTLRGGLLLSRDRSTSATQTHVFPVDDDSGAQAGEPIVIADRSAKTAVTLSGYLQDEWAFTPTLTLNYGARYDHYAGYRTENQLSPRANLVWQPDGRFTGHIGYARYFVPPPFENVAVTSVASLVGTSAYPEVPTDTTPFAERQHYFDAGFQMKPSAHFSWGIDAYYRISKNLIDEGQFGAPIILTPFNYAQGRIGGIEANASYTAGPWSVYANFAAAKAKGRDIVSSQFSFSADDLASIANHYIYLDHDQSYTGSGGLSYAVRSGMLAGTKIGGSLLYGSGLRTDGAVPNGAKLSPYAQVNLTASHHFAAPDLDVRVDVINVADHRYEIRDGGGVGVGAPQYGPRRGVFIGVSKAFG</sequence>
<dbReference type="GO" id="GO:0015344">
    <property type="term" value="F:siderophore uptake transmembrane transporter activity"/>
    <property type="evidence" value="ECO:0007669"/>
    <property type="project" value="TreeGrafter"/>
</dbReference>
<organism evidence="14 15">
    <name type="scientific">Sphingomonas melonis</name>
    <dbReference type="NCBI Taxonomy" id="152682"/>
    <lineage>
        <taxon>Bacteria</taxon>
        <taxon>Pseudomonadati</taxon>
        <taxon>Pseudomonadota</taxon>
        <taxon>Alphaproteobacteria</taxon>
        <taxon>Sphingomonadales</taxon>
        <taxon>Sphingomonadaceae</taxon>
        <taxon>Sphingomonas</taxon>
    </lineage>
</organism>
<keyword evidence="3 10" id="KW-1134">Transmembrane beta strand</keyword>
<accession>A0A7Y9FRW1</accession>
<comment type="similarity">
    <text evidence="10">Belongs to the TonB-dependent receptor family.</text>
</comment>
<evidence type="ECO:0000259" key="13">
    <source>
        <dbReference type="Pfam" id="PF00593"/>
    </source>
</evidence>
<feature type="chain" id="PRO_5030864599" evidence="12">
    <location>
        <begin position="25"/>
        <end position="724"/>
    </location>
</feature>
<dbReference type="PANTHER" id="PTHR30069:SF29">
    <property type="entry name" value="HEMOGLOBIN AND HEMOGLOBIN-HAPTOGLOBIN-BINDING PROTEIN 1-RELATED"/>
    <property type="match status" value="1"/>
</dbReference>
<dbReference type="InterPro" id="IPR036942">
    <property type="entry name" value="Beta-barrel_TonB_sf"/>
</dbReference>
<dbReference type="Proteomes" id="UP000517753">
    <property type="component" value="Unassembled WGS sequence"/>
</dbReference>
<evidence type="ECO:0000256" key="7">
    <source>
        <dbReference type="ARBA" id="ARBA00023136"/>
    </source>
</evidence>
<evidence type="ECO:0000313" key="15">
    <source>
        <dbReference type="Proteomes" id="UP000517753"/>
    </source>
</evidence>
<dbReference type="GO" id="GO:0009279">
    <property type="term" value="C:cell outer membrane"/>
    <property type="evidence" value="ECO:0007669"/>
    <property type="project" value="UniProtKB-SubCell"/>
</dbReference>
<evidence type="ECO:0000256" key="5">
    <source>
        <dbReference type="ARBA" id="ARBA00022729"/>
    </source>
</evidence>
<feature type="signal peptide" evidence="12">
    <location>
        <begin position="1"/>
        <end position="24"/>
    </location>
</feature>
<dbReference type="GO" id="GO:0044718">
    <property type="term" value="P:siderophore transmembrane transport"/>
    <property type="evidence" value="ECO:0007669"/>
    <property type="project" value="TreeGrafter"/>
</dbReference>
<evidence type="ECO:0000256" key="2">
    <source>
        <dbReference type="ARBA" id="ARBA00022448"/>
    </source>
</evidence>
<reference evidence="14 15" key="2">
    <citation type="submission" date="2020-08" db="EMBL/GenBank/DDBJ databases">
        <title>The Agave Microbiome: Exploring the role of microbial communities in plant adaptations to desert environments.</title>
        <authorList>
            <person name="Partida-Martinez L.P."/>
        </authorList>
    </citation>
    <scope>NUCLEOTIDE SEQUENCE [LARGE SCALE GENOMIC DNA]</scope>
    <source>
        <strain evidence="14 15">AS2.3</strain>
    </source>
</reference>
<evidence type="ECO:0000256" key="4">
    <source>
        <dbReference type="ARBA" id="ARBA00022692"/>
    </source>
</evidence>
<comment type="subcellular location">
    <subcellularLocation>
        <location evidence="1 10">Cell outer membrane</location>
        <topology evidence="1 10">Multi-pass membrane protein</topology>
    </subcellularLocation>
</comment>
<keyword evidence="9 10" id="KW-0998">Cell outer membrane</keyword>
<evidence type="ECO:0000256" key="6">
    <source>
        <dbReference type="ARBA" id="ARBA00023077"/>
    </source>
</evidence>
<evidence type="ECO:0000256" key="11">
    <source>
        <dbReference type="SAM" id="MobiDB-lite"/>
    </source>
</evidence>
<evidence type="ECO:0000313" key="14">
    <source>
        <dbReference type="EMBL" id="NYD92017.1"/>
    </source>
</evidence>
<dbReference type="EMBL" id="JACCBY010000008">
    <property type="protein sequence ID" value="NYD92017.1"/>
    <property type="molecule type" value="Genomic_DNA"/>
</dbReference>
<reference evidence="14 15" key="1">
    <citation type="submission" date="2020-07" db="EMBL/GenBank/DDBJ databases">
        <authorList>
            <person name="Partida-Martinez L."/>
            <person name="Huntemann M."/>
            <person name="Clum A."/>
            <person name="Wang J."/>
            <person name="Palaniappan K."/>
            <person name="Ritter S."/>
            <person name="Chen I.-M."/>
            <person name="Stamatis D."/>
            <person name="Reddy T."/>
            <person name="O'Malley R."/>
            <person name="Daum C."/>
            <person name="Shapiro N."/>
            <person name="Ivanova N."/>
            <person name="Kyrpides N."/>
            <person name="Woyke T."/>
        </authorList>
    </citation>
    <scope>NUCLEOTIDE SEQUENCE [LARGE SCALE GENOMIC DNA]</scope>
    <source>
        <strain evidence="14 15">AS2.3</strain>
    </source>
</reference>
<feature type="region of interest" description="Disordered" evidence="11">
    <location>
        <begin position="25"/>
        <end position="50"/>
    </location>
</feature>
<comment type="caution">
    <text evidence="14">The sequence shown here is derived from an EMBL/GenBank/DDBJ whole genome shotgun (WGS) entry which is preliminary data.</text>
</comment>